<protein>
    <recommendedName>
        <fullName evidence="5">Reversibly glycosylated polypeptide</fullName>
    </recommendedName>
</protein>
<evidence type="ECO:0000256" key="1">
    <source>
        <dbReference type="ARBA" id="ARBA00004555"/>
    </source>
</evidence>
<dbReference type="Pfam" id="PF03214">
    <property type="entry name" value="RGP"/>
    <property type="match status" value="1"/>
</dbReference>
<evidence type="ECO:0000313" key="4">
    <source>
        <dbReference type="Proteomes" id="UP000034224"/>
    </source>
</evidence>
<dbReference type="Proteomes" id="UP000034224">
    <property type="component" value="Unassembled WGS sequence"/>
</dbReference>
<dbReference type="PANTHER" id="PTHR31362">
    <property type="entry name" value="GLYCOSYLTRANSFERASE STELLO1-RELATED"/>
    <property type="match status" value="1"/>
</dbReference>
<dbReference type="PANTHER" id="PTHR31362:SF0">
    <property type="entry name" value="EXOSTOSIN DOMAIN-CONTAINING PROTEIN-RELATED"/>
    <property type="match status" value="1"/>
</dbReference>
<accession>A0A0G1YI80</accession>
<dbReference type="InterPro" id="IPR037595">
    <property type="entry name" value="RGP_fam"/>
</dbReference>
<evidence type="ECO:0000256" key="2">
    <source>
        <dbReference type="ARBA" id="ARBA00023034"/>
    </source>
</evidence>
<proteinExistence type="predicted"/>
<dbReference type="STRING" id="1618665.UY55_C0005G0010"/>
<evidence type="ECO:0008006" key="5">
    <source>
        <dbReference type="Google" id="ProtNLM"/>
    </source>
</evidence>
<name>A0A0G1YI80_9BACT</name>
<reference evidence="3 4" key="1">
    <citation type="journal article" date="2015" name="Nature">
        <title>rRNA introns, odd ribosomes, and small enigmatic genomes across a large radiation of phyla.</title>
        <authorList>
            <person name="Brown C.T."/>
            <person name="Hug L.A."/>
            <person name="Thomas B.C."/>
            <person name="Sharon I."/>
            <person name="Castelle C.J."/>
            <person name="Singh A."/>
            <person name="Wilkins M.J."/>
            <person name="Williams K.H."/>
            <person name="Banfield J.F."/>
        </authorList>
    </citation>
    <scope>NUCLEOTIDE SEQUENCE [LARGE SCALE GENOMIC DNA]</scope>
</reference>
<keyword evidence="2" id="KW-0333">Golgi apparatus</keyword>
<dbReference type="EMBL" id="LCQK01000005">
    <property type="protein sequence ID" value="KKW14662.1"/>
    <property type="molecule type" value="Genomic_DNA"/>
</dbReference>
<evidence type="ECO:0000313" key="3">
    <source>
        <dbReference type="EMBL" id="KKW14662.1"/>
    </source>
</evidence>
<dbReference type="InterPro" id="IPR005049">
    <property type="entry name" value="STL-like"/>
</dbReference>
<dbReference type="AlphaFoldDB" id="A0A0G1YI80"/>
<comment type="subcellular location">
    <subcellularLocation>
        <location evidence="1">Golgi apparatus</location>
    </subcellularLocation>
</comment>
<comment type="caution">
    <text evidence="3">The sequence shown here is derived from an EMBL/GenBank/DDBJ whole genome shotgun (WGS) entry which is preliminary data.</text>
</comment>
<sequence>MRLVLITTTIHVPNVLRSYRRFEPDMEILIAGDRKTPHDEVRVLANEIGNATYFSDKDQERAGYRCSEVMGWNKIMRRNFALLEAIRSHAEIIISIDDDNLPLSNKHITDFNSSLSTPFDGFKATSETGWVNAAEYLAPKVYYRGFPFTQRNIDHVPSMVTAENAKVGVANGLTLGDPDINAIDRILTRSMTYHASPILESGFVVDQKCFSPFDSQNTAFNRELSPLMMMLIGVGRYDDIFASYIAERIMWETDWHVHFGKPFVWQTRNQHNQWINLRDELFGMEYTEKFVEDLQTAELEKNDIIGNLQRVYDHLAKSDYLPQIVFDMARAWLEDLETVC</sequence>
<gene>
    <name evidence="3" type="ORF">UY55_C0005G0010</name>
</gene>
<organism evidence="3 4">
    <name type="scientific">Candidatus Jorgensenbacteria bacterium GW2011_GWB1_50_10</name>
    <dbReference type="NCBI Taxonomy" id="1618665"/>
    <lineage>
        <taxon>Bacteria</taxon>
        <taxon>Candidatus Joergenseniibacteriota</taxon>
    </lineage>
</organism>